<dbReference type="RefSeq" id="XP_002289070.1">
    <property type="nucleotide sequence ID" value="XM_002289034.1"/>
</dbReference>
<gene>
    <name evidence="2" type="ORF">THAPSDRAFT_22007</name>
</gene>
<feature type="compositionally biased region" description="Polar residues" evidence="1">
    <location>
        <begin position="9"/>
        <end position="23"/>
    </location>
</feature>
<dbReference type="OMA" id="STTICEH"/>
<sequence>MDLLDDDTTFANSDTATATSPTAGMSLDSIDLMSQGSFASRADAPPPQSTLQQITEEVNAPAAAAAIVNGVGTIYQVEFDVNHVGRNKPASKRMATWKYGIHPAQEHEATLVWSTHSGKYTISVDGNDVFANVAKGSVLDYKWKWNHRAGCIAGDDSDEEEGVAMRIVACRKPPTRSSKDFRCYEFVIQGKIFRELPVNDGGVMGGSGFENEEQFYDGKLMSILDIVEPGWRSTGFT</sequence>
<accession>B8BWF1</accession>
<dbReference type="PaxDb" id="35128-Thaps22007"/>
<dbReference type="InParanoid" id="B8BWF1"/>
<dbReference type="eggNOG" id="ENOG502T8DD">
    <property type="taxonomic scope" value="Eukaryota"/>
</dbReference>
<dbReference type="KEGG" id="tps:THAPSDRAFT_22007"/>
<reference evidence="2 3" key="1">
    <citation type="journal article" date="2004" name="Science">
        <title>The genome of the diatom Thalassiosira pseudonana: ecology, evolution, and metabolism.</title>
        <authorList>
            <person name="Armbrust E.V."/>
            <person name="Berges J.A."/>
            <person name="Bowler C."/>
            <person name="Green B.R."/>
            <person name="Martinez D."/>
            <person name="Putnam N.H."/>
            <person name="Zhou S."/>
            <person name="Allen A.E."/>
            <person name="Apt K.E."/>
            <person name="Bechner M."/>
            <person name="Brzezinski M.A."/>
            <person name="Chaal B.K."/>
            <person name="Chiovitti A."/>
            <person name="Davis A.K."/>
            <person name="Demarest M.S."/>
            <person name="Detter J.C."/>
            <person name="Glavina T."/>
            <person name="Goodstein D."/>
            <person name="Hadi M.Z."/>
            <person name="Hellsten U."/>
            <person name="Hildebrand M."/>
            <person name="Jenkins B.D."/>
            <person name="Jurka J."/>
            <person name="Kapitonov V.V."/>
            <person name="Kroger N."/>
            <person name="Lau W.W."/>
            <person name="Lane T.W."/>
            <person name="Larimer F.W."/>
            <person name="Lippmeier J.C."/>
            <person name="Lucas S."/>
            <person name="Medina M."/>
            <person name="Montsant A."/>
            <person name="Obornik M."/>
            <person name="Parker M.S."/>
            <person name="Palenik B."/>
            <person name="Pazour G.J."/>
            <person name="Richardson P.M."/>
            <person name="Rynearson T.A."/>
            <person name="Saito M.A."/>
            <person name="Schwartz D.C."/>
            <person name="Thamatrakoln K."/>
            <person name="Valentin K."/>
            <person name="Vardi A."/>
            <person name="Wilkerson F.P."/>
            <person name="Rokhsar D.S."/>
        </authorList>
    </citation>
    <scope>NUCLEOTIDE SEQUENCE [LARGE SCALE GENOMIC DNA]</scope>
    <source>
        <strain evidence="2 3">CCMP1335</strain>
    </source>
</reference>
<evidence type="ECO:0000313" key="2">
    <source>
        <dbReference type="EMBL" id="EED94506.1"/>
    </source>
</evidence>
<dbReference type="EMBL" id="CM000640">
    <property type="protein sequence ID" value="EED94506.1"/>
    <property type="molecule type" value="Genomic_DNA"/>
</dbReference>
<keyword evidence="3" id="KW-1185">Reference proteome</keyword>
<evidence type="ECO:0000313" key="3">
    <source>
        <dbReference type="Proteomes" id="UP000001449"/>
    </source>
</evidence>
<proteinExistence type="predicted"/>
<evidence type="ECO:0000256" key="1">
    <source>
        <dbReference type="SAM" id="MobiDB-lite"/>
    </source>
</evidence>
<dbReference type="GeneID" id="7452119"/>
<reference evidence="2 3" key="2">
    <citation type="journal article" date="2008" name="Nature">
        <title>The Phaeodactylum genome reveals the evolutionary history of diatom genomes.</title>
        <authorList>
            <person name="Bowler C."/>
            <person name="Allen A.E."/>
            <person name="Badger J.H."/>
            <person name="Grimwood J."/>
            <person name="Jabbari K."/>
            <person name="Kuo A."/>
            <person name="Maheswari U."/>
            <person name="Martens C."/>
            <person name="Maumus F."/>
            <person name="Otillar R.P."/>
            <person name="Rayko E."/>
            <person name="Salamov A."/>
            <person name="Vandepoele K."/>
            <person name="Beszteri B."/>
            <person name="Gruber A."/>
            <person name="Heijde M."/>
            <person name="Katinka M."/>
            <person name="Mock T."/>
            <person name="Valentin K."/>
            <person name="Verret F."/>
            <person name="Berges J.A."/>
            <person name="Brownlee C."/>
            <person name="Cadoret J.P."/>
            <person name="Chiovitti A."/>
            <person name="Choi C.J."/>
            <person name="Coesel S."/>
            <person name="De Martino A."/>
            <person name="Detter J.C."/>
            <person name="Durkin C."/>
            <person name="Falciatore A."/>
            <person name="Fournet J."/>
            <person name="Haruta M."/>
            <person name="Huysman M.J."/>
            <person name="Jenkins B.D."/>
            <person name="Jiroutova K."/>
            <person name="Jorgensen R.E."/>
            <person name="Joubert Y."/>
            <person name="Kaplan A."/>
            <person name="Kroger N."/>
            <person name="Kroth P.G."/>
            <person name="La Roche J."/>
            <person name="Lindquist E."/>
            <person name="Lommer M."/>
            <person name="Martin-Jezequel V."/>
            <person name="Lopez P.J."/>
            <person name="Lucas S."/>
            <person name="Mangogna M."/>
            <person name="McGinnis K."/>
            <person name="Medlin L.K."/>
            <person name="Montsant A."/>
            <person name="Oudot-Le Secq M.P."/>
            <person name="Napoli C."/>
            <person name="Obornik M."/>
            <person name="Parker M.S."/>
            <person name="Petit J.L."/>
            <person name="Porcel B.M."/>
            <person name="Poulsen N."/>
            <person name="Robison M."/>
            <person name="Rychlewski L."/>
            <person name="Rynearson T.A."/>
            <person name="Schmutz J."/>
            <person name="Shapiro H."/>
            <person name="Siaut M."/>
            <person name="Stanley M."/>
            <person name="Sussman M.R."/>
            <person name="Taylor A.R."/>
            <person name="Vardi A."/>
            <person name="von Dassow P."/>
            <person name="Vyverman W."/>
            <person name="Willis A."/>
            <person name="Wyrwicz L.S."/>
            <person name="Rokhsar D.S."/>
            <person name="Weissenbach J."/>
            <person name="Armbrust E.V."/>
            <person name="Green B.R."/>
            <person name="Van de Peer Y."/>
            <person name="Grigoriev I.V."/>
        </authorList>
    </citation>
    <scope>NUCLEOTIDE SEQUENCE [LARGE SCALE GENOMIC DNA]</scope>
    <source>
        <strain evidence="2 3">CCMP1335</strain>
    </source>
</reference>
<protein>
    <submittedName>
        <fullName evidence="2">Uncharacterized protein</fullName>
    </submittedName>
</protein>
<feature type="region of interest" description="Disordered" evidence="1">
    <location>
        <begin position="1"/>
        <end position="27"/>
    </location>
</feature>
<organism evidence="2 3">
    <name type="scientific">Thalassiosira pseudonana</name>
    <name type="common">Marine diatom</name>
    <name type="synonym">Cyclotella nana</name>
    <dbReference type="NCBI Taxonomy" id="35128"/>
    <lineage>
        <taxon>Eukaryota</taxon>
        <taxon>Sar</taxon>
        <taxon>Stramenopiles</taxon>
        <taxon>Ochrophyta</taxon>
        <taxon>Bacillariophyta</taxon>
        <taxon>Coscinodiscophyceae</taxon>
        <taxon>Thalassiosirophycidae</taxon>
        <taxon>Thalassiosirales</taxon>
        <taxon>Thalassiosiraceae</taxon>
        <taxon>Thalassiosira</taxon>
    </lineage>
</organism>
<name>B8BWF1_THAPS</name>
<dbReference type="HOGENOM" id="CLU_1172738_0_0_1"/>
<dbReference type="AlphaFoldDB" id="B8BWF1"/>
<dbReference type="Proteomes" id="UP000001449">
    <property type="component" value="Chromosome 3"/>
</dbReference>